<keyword evidence="3" id="KW-1185">Reference proteome</keyword>
<name>A0ABS8UZT6_DATST</name>
<feature type="non-terminal residue" evidence="2">
    <location>
        <position position="1"/>
    </location>
</feature>
<sequence length="98" mass="11017">EGEVLFHSSRHTVLLKALSRRGRAVIYVIMVFVGCCSGRALFFICVIPSYQTRLTYYQLAKGFEARPGAKNESISVHRSCWPVAAQLFERNAVVLVLI</sequence>
<keyword evidence="1" id="KW-0812">Transmembrane</keyword>
<accession>A0ABS8UZT6</accession>
<keyword evidence="1" id="KW-1133">Transmembrane helix</keyword>
<organism evidence="2 3">
    <name type="scientific">Datura stramonium</name>
    <name type="common">Jimsonweed</name>
    <name type="synonym">Common thornapple</name>
    <dbReference type="NCBI Taxonomy" id="4076"/>
    <lineage>
        <taxon>Eukaryota</taxon>
        <taxon>Viridiplantae</taxon>
        <taxon>Streptophyta</taxon>
        <taxon>Embryophyta</taxon>
        <taxon>Tracheophyta</taxon>
        <taxon>Spermatophyta</taxon>
        <taxon>Magnoliopsida</taxon>
        <taxon>eudicotyledons</taxon>
        <taxon>Gunneridae</taxon>
        <taxon>Pentapetalae</taxon>
        <taxon>asterids</taxon>
        <taxon>lamiids</taxon>
        <taxon>Solanales</taxon>
        <taxon>Solanaceae</taxon>
        <taxon>Solanoideae</taxon>
        <taxon>Datureae</taxon>
        <taxon>Datura</taxon>
    </lineage>
</organism>
<comment type="caution">
    <text evidence="2">The sequence shown here is derived from an EMBL/GenBank/DDBJ whole genome shotgun (WGS) entry which is preliminary data.</text>
</comment>
<dbReference type="Proteomes" id="UP000823775">
    <property type="component" value="Unassembled WGS sequence"/>
</dbReference>
<reference evidence="2 3" key="1">
    <citation type="journal article" date="2021" name="BMC Genomics">
        <title>Datura genome reveals duplications of psychoactive alkaloid biosynthetic genes and high mutation rate following tissue culture.</title>
        <authorList>
            <person name="Rajewski A."/>
            <person name="Carter-House D."/>
            <person name="Stajich J."/>
            <person name="Litt A."/>
        </authorList>
    </citation>
    <scope>NUCLEOTIDE SEQUENCE [LARGE SCALE GENOMIC DNA]</scope>
    <source>
        <strain evidence="2">AR-01</strain>
    </source>
</reference>
<keyword evidence="1" id="KW-0472">Membrane</keyword>
<feature type="transmembrane region" description="Helical" evidence="1">
    <location>
        <begin position="24"/>
        <end position="47"/>
    </location>
</feature>
<evidence type="ECO:0000256" key="1">
    <source>
        <dbReference type="SAM" id="Phobius"/>
    </source>
</evidence>
<evidence type="ECO:0000313" key="3">
    <source>
        <dbReference type="Proteomes" id="UP000823775"/>
    </source>
</evidence>
<gene>
    <name evidence="2" type="ORF">HAX54_024202</name>
</gene>
<protein>
    <submittedName>
        <fullName evidence="2">Uncharacterized protein</fullName>
    </submittedName>
</protein>
<evidence type="ECO:0000313" key="2">
    <source>
        <dbReference type="EMBL" id="MCD9639586.1"/>
    </source>
</evidence>
<dbReference type="EMBL" id="JACEIK010002948">
    <property type="protein sequence ID" value="MCD9639586.1"/>
    <property type="molecule type" value="Genomic_DNA"/>
</dbReference>
<proteinExistence type="predicted"/>